<evidence type="ECO:0000256" key="2">
    <source>
        <dbReference type="ARBA" id="ARBA00022475"/>
    </source>
</evidence>
<evidence type="ECO:0000256" key="1">
    <source>
        <dbReference type="ARBA" id="ARBA00004651"/>
    </source>
</evidence>
<feature type="transmembrane region" description="Helical" evidence="7">
    <location>
        <begin position="732"/>
        <end position="761"/>
    </location>
</feature>
<feature type="transmembrane region" description="Helical" evidence="7">
    <location>
        <begin position="455"/>
        <end position="474"/>
    </location>
</feature>
<feature type="domain" description="ABC3 transporter permease C-terminal" evidence="8">
    <location>
        <begin position="233"/>
        <end position="352"/>
    </location>
</feature>
<accession>A0A8J3QH34</accession>
<evidence type="ECO:0000313" key="10">
    <source>
        <dbReference type="Proteomes" id="UP000612899"/>
    </source>
</evidence>
<dbReference type="Proteomes" id="UP000612899">
    <property type="component" value="Unassembled WGS sequence"/>
</dbReference>
<dbReference type="GO" id="GO:0005886">
    <property type="term" value="C:plasma membrane"/>
    <property type="evidence" value="ECO:0007669"/>
    <property type="project" value="UniProtKB-SubCell"/>
</dbReference>
<feature type="transmembrane region" description="Helical" evidence="7">
    <location>
        <begin position="366"/>
        <end position="389"/>
    </location>
</feature>
<dbReference type="InterPro" id="IPR003838">
    <property type="entry name" value="ABC3_permease_C"/>
</dbReference>
<proteinExistence type="inferred from homology"/>
<keyword evidence="5 7" id="KW-0472">Membrane</keyword>
<dbReference type="AlphaFoldDB" id="A0A8J3QH34"/>
<comment type="similarity">
    <text evidence="6">Belongs to the ABC-4 integral membrane protein family.</text>
</comment>
<keyword evidence="3 7" id="KW-0812">Transmembrane</keyword>
<dbReference type="PANTHER" id="PTHR30572:SF4">
    <property type="entry name" value="ABC TRANSPORTER PERMEASE YTRF"/>
    <property type="match status" value="1"/>
</dbReference>
<protein>
    <submittedName>
        <fullName evidence="9">ABC transporter permease</fullName>
    </submittedName>
</protein>
<evidence type="ECO:0000256" key="7">
    <source>
        <dbReference type="SAM" id="Phobius"/>
    </source>
</evidence>
<dbReference type="RefSeq" id="WP_203913243.1">
    <property type="nucleotide sequence ID" value="NZ_BONY01000069.1"/>
</dbReference>
<feature type="transmembrane region" description="Helical" evidence="7">
    <location>
        <begin position="773"/>
        <end position="795"/>
    </location>
</feature>
<dbReference type="PANTHER" id="PTHR30572">
    <property type="entry name" value="MEMBRANE COMPONENT OF TRANSPORTER-RELATED"/>
    <property type="match status" value="1"/>
</dbReference>
<dbReference type="GO" id="GO:0022857">
    <property type="term" value="F:transmembrane transporter activity"/>
    <property type="evidence" value="ECO:0007669"/>
    <property type="project" value="TreeGrafter"/>
</dbReference>
<feature type="transmembrane region" description="Helical" evidence="7">
    <location>
        <begin position="282"/>
        <end position="301"/>
    </location>
</feature>
<feature type="transmembrane region" description="Helical" evidence="7">
    <location>
        <begin position="321"/>
        <end position="345"/>
    </location>
</feature>
<gene>
    <name evidence="9" type="ORF">Rhe02_75810</name>
</gene>
<evidence type="ECO:0000256" key="5">
    <source>
        <dbReference type="ARBA" id="ARBA00023136"/>
    </source>
</evidence>
<keyword evidence="2" id="KW-1003">Cell membrane</keyword>
<dbReference type="InterPro" id="IPR050250">
    <property type="entry name" value="Macrolide_Exporter_MacB"/>
</dbReference>
<evidence type="ECO:0000256" key="6">
    <source>
        <dbReference type="ARBA" id="ARBA00038076"/>
    </source>
</evidence>
<dbReference type="Pfam" id="PF02687">
    <property type="entry name" value="FtsX"/>
    <property type="match status" value="2"/>
</dbReference>
<feature type="transmembrane region" description="Helical" evidence="7">
    <location>
        <begin position="401"/>
        <end position="425"/>
    </location>
</feature>
<keyword evidence="4 7" id="KW-1133">Transmembrane helix</keyword>
<feature type="transmembrane region" description="Helical" evidence="7">
    <location>
        <begin position="683"/>
        <end position="708"/>
    </location>
</feature>
<evidence type="ECO:0000256" key="4">
    <source>
        <dbReference type="ARBA" id="ARBA00022989"/>
    </source>
</evidence>
<name>A0A8J3QH34_9ACTN</name>
<reference evidence="9" key="1">
    <citation type="submission" date="2021-01" db="EMBL/GenBank/DDBJ databases">
        <title>Whole genome shotgun sequence of Rhizocola hellebori NBRC 109834.</title>
        <authorList>
            <person name="Komaki H."/>
            <person name="Tamura T."/>
        </authorList>
    </citation>
    <scope>NUCLEOTIDE SEQUENCE</scope>
    <source>
        <strain evidence="9">NBRC 109834</strain>
    </source>
</reference>
<evidence type="ECO:0000313" key="9">
    <source>
        <dbReference type="EMBL" id="GIH09514.1"/>
    </source>
</evidence>
<comment type="caution">
    <text evidence="9">The sequence shown here is derived from an EMBL/GenBank/DDBJ whole genome shotgun (WGS) entry which is preliminary data.</text>
</comment>
<sequence>MLNLAWQTLRSRPSRFAGTFVALSLGVALIAATGLVLSSQPEAPGQSRYAPGSAVIVANPQRSGIRPSTVDSLRGLDPGVTADRSFGLFLVPVQAAQGHGWTSAGFGPYTLAQGHPPRADDEIVVDSRIAAAGWTPGSRVQIVTESGAGTYVVAGVTGPAGTGEAPVFFTDAQAARLSPRVDAVVVPAGSAVSADAIRAVDARLRVLTGDGVRQAEPDPVADAYEESATLLALMAAISGFVSVFVVAATFALSINQRRRELALLRIVGATARQTRRMVMMEALLVGLCACGAGALLALPVAEAMVALLRGLDVGPPRMNLALSPVPLIVAVLLGFVVALAGVWFASRRTRRIRASEALRQAAVEPAPMTLSRWIVGVLATGGAIAMLAAMPGTDVDGRTSIALLVGQVLVIGAAALAPALMRPLIRLLWWPLRRVADATVEVAQANLRAQARRTASVAAPVLVMVGVAGSFLAATSSLERSSLNEIEARTSAPVVLLPIEAPGLTEAALVTASNVDGVAAVAPIAETHVFIPAGGGFEEYSTQAFPGEAIAGGALRFEVRSGSLAEFRGEVFAVSQAFAAQRGWRVGQVTGMLLDDGSEASLRLVATVDGGISGGSVFLPADRVRRHLTAWNITHALITVKPGSDPGAVRELLQASLNGQATAVDRHTWLTLVGQAQHEGIRIGLIAILGMAGLYTAIAIVNTLVMAVRERAQDLAQLRLAGATRRQAMRMLLWEGALISVAGIVLGAFVTATTLVAMPLALRTMSATAQASLPLAVLSGIGAVCAALILVTSLLSGTIAQRSR</sequence>
<evidence type="ECO:0000256" key="3">
    <source>
        <dbReference type="ARBA" id="ARBA00022692"/>
    </source>
</evidence>
<dbReference type="EMBL" id="BONY01000069">
    <property type="protein sequence ID" value="GIH09514.1"/>
    <property type="molecule type" value="Genomic_DNA"/>
</dbReference>
<evidence type="ECO:0000259" key="8">
    <source>
        <dbReference type="Pfam" id="PF02687"/>
    </source>
</evidence>
<organism evidence="9 10">
    <name type="scientific">Rhizocola hellebori</name>
    <dbReference type="NCBI Taxonomy" id="1392758"/>
    <lineage>
        <taxon>Bacteria</taxon>
        <taxon>Bacillati</taxon>
        <taxon>Actinomycetota</taxon>
        <taxon>Actinomycetes</taxon>
        <taxon>Micromonosporales</taxon>
        <taxon>Micromonosporaceae</taxon>
        <taxon>Rhizocola</taxon>
    </lineage>
</organism>
<feature type="domain" description="ABC3 transporter permease C-terminal" evidence="8">
    <location>
        <begin position="687"/>
        <end position="796"/>
    </location>
</feature>
<comment type="subcellular location">
    <subcellularLocation>
        <location evidence="1">Cell membrane</location>
        <topology evidence="1">Multi-pass membrane protein</topology>
    </subcellularLocation>
</comment>
<keyword evidence="10" id="KW-1185">Reference proteome</keyword>
<feature type="transmembrane region" description="Helical" evidence="7">
    <location>
        <begin position="230"/>
        <end position="254"/>
    </location>
</feature>